<name>A0A6P7GNG0_DIAVI</name>
<evidence type="ECO:0000313" key="1">
    <source>
        <dbReference type="RefSeq" id="XP_028151174.1"/>
    </source>
</evidence>
<dbReference type="InParanoid" id="A0A6P7GNG0"/>
<proteinExistence type="predicted"/>
<organism evidence="1">
    <name type="scientific">Diabrotica virgifera virgifera</name>
    <name type="common">western corn rootworm</name>
    <dbReference type="NCBI Taxonomy" id="50390"/>
    <lineage>
        <taxon>Eukaryota</taxon>
        <taxon>Metazoa</taxon>
        <taxon>Ecdysozoa</taxon>
        <taxon>Arthropoda</taxon>
        <taxon>Hexapoda</taxon>
        <taxon>Insecta</taxon>
        <taxon>Pterygota</taxon>
        <taxon>Neoptera</taxon>
        <taxon>Endopterygota</taxon>
        <taxon>Coleoptera</taxon>
        <taxon>Polyphaga</taxon>
        <taxon>Cucujiformia</taxon>
        <taxon>Chrysomeloidea</taxon>
        <taxon>Chrysomelidae</taxon>
        <taxon>Galerucinae</taxon>
        <taxon>Diabroticina</taxon>
        <taxon>Diabroticites</taxon>
        <taxon>Diabrotica</taxon>
    </lineage>
</organism>
<reference evidence="1" key="1">
    <citation type="submission" date="2025-08" db="UniProtKB">
        <authorList>
            <consortium name="RefSeq"/>
        </authorList>
    </citation>
    <scope>IDENTIFICATION</scope>
    <source>
        <tissue evidence="1">Whole insect</tissue>
    </source>
</reference>
<dbReference type="RefSeq" id="XP_028151174.1">
    <property type="nucleotide sequence ID" value="XM_028295373.1"/>
</dbReference>
<accession>A0A6P7GNG0</accession>
<dbReference type="AlphaFoldDB" id="A0A6P7GNG0"/>
<sequence>MSSTNLNYHDANKQIPRNTYASITANRSNNTSNIPNKNMTFQNMSIPPPTRFELLPSCSTRPPPNYNIFGESPSHHTQTYSKVHHKQSTGTFHKPVKRLRPNSPDPIEIAHRDIVSQPRTLGPDSNILTNNSYVKNLNTSDFSTHHSGLGSENVKIILELVANIISKIRRTNNYDISKTELEYIISKQLNIDSSENTLNSQIQYKK</sequence>
<gene>
    <name evidence="1" type="primary">LOC114344537</name>
</gene>
<protein>
    <submittedName>
        <fullName evidence="1">Uncharacterized protein LOC114344537</fullName>
    </submittedName>
</protein>